<evidence type="ECO:0000313" key="4">
    <source>
        <dbReference type="Proteomes" id="UP000722336"/>
    </source>
</evidence>
<feature type="domain" description="Ice-binding protein C-terminal" evidence="2">
    <location>
        <begin position="236"/>
        <end position="259"/>
    </location>
</feature>
<dbReference type="EMBL" id="JAGSPA010000002">
    <property type="protein sequence ID" value="MBV7256174.1"/>
    <property type="molecule type" value="Genomic_DNA"/>
</dbReference>
<sequence>MKLITISIAASAALFATTAMAAPIAIINGASQTSESGTTASITTQLTTLHEAAGNTVTLFDMVPGDLSGFSQVWDIRFSSATAITGAQETQYLNYLANGGGMFVMGENSNFAARNSSVLSLIAAAGGGALGFTVPSSAQTVIAPFTGPAPVTSVSFSAPGGVNGVGSGDWITRNADGTAGTGVAWGVGDLSNALDGALTAIFDVNFMQTTASEPEQNLTRNLIGFIEDQVDPDPDPVPAPAALALFGLGLLGLRAARRRKA</sequence>
<dbReference type="RefSeq" id="WP_218444722.1">
    <property type="nucleotide sequence ID" value="NZ_JAGSPA010000002.1"/>
</dbReference>
<dbReference type="InterPro" id="IPR024038">
    <property type="entry name" value="MYXO-CTERM"/>
</dbReference>
<dbReference type="Proteomes" id="UP000722336">
    <property type="component" value="Unassembled WGS sequence"/>
</dbReference>
<organism evidence="3 4">
    <name type="scientific">Pacificimonas pallii</name>
    <dbReference type="NCBI Taxonomy" id="2827236"/>
    <lineage>
        <taxon>Bacteria</taxon>
        <taxon>Pseudomonadati</taxon>
        <taxon>Pseudomonadota</taxon>
        <taxon>Alphaproteobacteria</taxon>
        <taxon>Sphingomonadales</taxon>
        <taxon>Sphingosinicellaceae</taxon>
        <taxon>Pacificimonas</taxon>
    </lineage>
</organism>
<evidence type="ECO:0000256" key="1">
    <source>
        <dbReference type="SAM" id="SignalP"/>
    </source>
</evidence>
<reference evidence="3 4" key="1">
    <citation type="submission" date="2021-04" db="EMBL/GenBank/DDBJ databases">
        <authorList>
            <person name="Pira H."/>
            <person name="Risdian C."/>
            <person name="Wink J."/>
        </authorList>
    </citation>
    <scope>NUCLEOTIDE SEQUENCE [LARGE SCALE GENOMIC DNA]</scope>
    <source>
        <strain evidence="3 4">WHA3</strain>
    </source>
</reference>
<feature type="signal peptide" evidence="1">
    <location>
        <begin position="1"/>
        <end position="21"/>
    </location>
</feature>
<dbReference type="InterPro" id="IPR013424">
    <property type="entry name" value="Ice-binding_C"/>
</dbReference>
<accession>A0ABS6SCR6</accession>
<name>A0ABS6SCR6_9SPHN</name>
<keyword evidence="1" id="KW-0732">Signal</keyword>
<proteinExistence type="predicted"/>
<evidence type="ECO:0000259" key="2">
    <source>
        <dbReference type="Pfam" id="PF07589"/>
    </source>
</evidence>
<protein>
    <submittedName>
        <fullName evidence="3">PEP-CTERM sorting domain-containing protein</fullName>
    </submittedName>
</protein>
<keyword evidence="4" id="KW-1185">Reference proteome</keyword>
<feature type="chain" id="PRO_5046072206" evidence="1">
    <location>
        <begin position="22"/>
        <end position="261"/>
    </location>
</feature>
<evidence type="ECO:0000313" key="3">
    <source>
        <dbReference type="EMBL" id="MBV7256174.1"/>
    </source>
</evidence>
<dbReference type="NCBIfam" id="TIGR02595">
    <property type="entry name" value="PEP_CTERM"/>
    <property type="match status" value="1"/>
</dbReference>
<gene>
    <name evidence="3" type="ORF">KCG44_05180</name>
</gene>
<comment type="caution">
    <text evidence="3">The sequence shown here is derived from an EMBL/GenBank/DDBJ whole genome shotgun (WGS) entry which is preliminary data.</text>
</comment>
<dbReference type="NCBIfam" id="TIGR03901">
    <property type="entry name" value="MYXO-CTERM"/>
    <property type="match status" value="1"/>
</dbReference>
<dbReference type="Pfam" id="PF07589">
    <property type="entry name" value="PEP-CTERM"/>
    <property type="match status" value="1"/>
</dbReference>